<dbReference type="Pfam" id="PF13649">
    <property type="entry name" value="Methyltransf_25"/>
    <property type="match status" value="1"/>
</dbReference>
<evidence type="ECO:0000256" key="2">
    <source>
        <dbReference type="SAM" id="MobiDB-lite"/>
    </source>
</evidence>
<dbReference type="GO" id="GO:0016740">
    <property type="term" value="F:transferase activity"/>
    <property type="evidence" value="ECO:0007669"/>
    <property type="project" value="UniProtKB-KW"/>
</dbReference>
<dbReference type="CDD" id="cd02440">
    <property type="entry name" value="AdoMet_MTases"/>
    <property type="match status" value="1"/>
</dbReference>
<reference evidence="4" key="1">
    <citation type="submission" date="2019-08" db="EMBL/GenBank/DDBJ databases">
        <authorList>
            <person name="Kucharzyk K."/>
            <person name="Murdoch R.W."/>
            <person name="Higgins S."/>
            <person name="Loffler F."/>
        </authorList>
    </citation>
    <scope>NUCLEOTIDE SEQUENCE</scope>
</reference>
<dbReference type="PANTHER" id="PTHR43861">
    <property type="entry name" value="TRANS-ACONITATE 2-METHYLTRANSFERASE-RELATED"/>
    <property type="match status" value="1"/>
</dbReference>
<proteinExistence type="predicted"/>
<name>A0A645DRX1_9ZZZZ</name>
<evidence type="ECO:0000256" key="1">
    <source>
        <dbReference type="ARBA" id="ARBA00022679"/>
    </source>
</evidence>
<dbReference type="SUPFAM" id="SSF53335">
    <property type="entry name" value="S-adenosyl-L-methionine-dependent methyltransferases"/>
    <property type="match status" value="1"/>
</dbReference>
<comment type="caution">
    <text evidence="4">The sequence shown here is derived from an EMBL/GenBank/DDBJ whole genome shotgun (WGS) entry which is preliminary data.</text>
</comment>
<dbReference type="Gene3D" id="3.40.50.150">
    <property type="entry name" value="Vaccinia Virus protein VP39"/>
    <property type="match status" value="1"/>
</dbReference>
<dbReference type="PANTHER" id="PTHR43861:SF3">
    <property type="entry name" value="PUTATIVE (AFU_ORTHOLOGUE AFUA_2G14390)-RELATED"/>
    <property type="match status" value="1"/>
</dbReference>
<sequence length="258" mass="27520">MGGGAGDMRPIVVDTARLLRSCGRAAQDGRMTDNPWDGSGSDTAGHDPGAWPQIAPVDFWEERYAGADQVWSGKVNQVLADIASTLVPGRALDLGCGEGADVIWLAQHGWQATGIDISATAIRHATAAAEASGLGPDRARFLAADLATVPAGAFDLVSVSYLHSPVDLPRESILRQAAERVAASGYLLITSHAEAPPWSDAPHGHEHRFLSPREEVEQLQLDHDVWDVLLAEVRSRQATAPDGQPATLDDVVVLIRRH</sequence>
<protein>
    <recommendedName>
        <fullName evidence="3">Methyltransferase domain-containing protein</fullName>
    </recommendedName>
</protein>
<accession>A0A645DRX1</accession>
<keyword evidence="1" id="KW-0808">Transferase</keyword>
<gene>
    <name evidence="4" type="ORF">SDC9_139359</name>
</gene>
<dbReference type="AlphaFoldDB" id="A0A645DRX1"/>
<dbReference type="InterPro" id="IPR041698">
    <property type="entry name" value="Methyltransf_25"/>
</dbReference>
<organism evidence="4">
    <name type="scientific">bioreactor metagenome</name>
    <dbReference type="NCBI Taxonomy" id="1076179"/>
    <lineage>
        <taxon>unclassified sequences</taxon>
        <taxon>metagenomes</taxon>
        <taxon>ecological metagenomes</taxon>
    </lineage>
</organism>
<evidence type="ECO:0000259" key="3">
    <source>
        <dbReference type="Pfam" id="PF13649"/>
    </source>
</evidence>
<feature type="domain" description="Methyltransferase" evidence="3">
    <location>
        <begin position="92"/>
        <end position="182"/>
    </location>
</feature>
<feature type="region of interest" description="Disordered" evidence="2">
    <location>
        <begin position="28"/>
        <end position="49"/>
    </location>
</feature>
<dbReference type="EMBL" id="VSSQ01039194">
    <property type="protein sequence ID" value="MPM92224.1"/>
    <property type="molecule type" value="Genomic_DNA"/>
</dbReference>
<evidence type="ECO:0000313" key="4">
    <source>
        <dbReference type="EMBL" id="MPM92224.1"/>
    </source>
</evidence>
<dbReference type="InterPro" id="IPR029063">
    <property type="entry name" value="SAM-dependent_MTases_sf"/>
</dbReference>